<sequence length="440" mass="47680">MSTLSFSSKAEGQTRPTVKYRMVSSIRDVYAKRTALSANQVSAGKEAAAEARIDEENDNAGLASDCAQQQLNPNRFSHLLSVMPAGVVVIDHRGVVSLANKQASILLEEPLEGELWRDVIARAFRPQADDGHEVSMRNGKRVKIDISPLTEEKGQLIVITDLTETRELQHRLGHMQRLSSLGKMVASLAHQVRTPLSSAMLYAENIKSVQPAQSTTARFSEKLIMRLKDLESQVNDMLMFAKSGDNQIVKSMRAGDVTQASIQSLEAQFAQAKVNLEVVNTDKDAPLLCNITALSGAVSNLLSNALQAVTLAPKKQHKVTLHVSRQTVEDKQYVKFCVSDSGPGIEPSAIGRIFEPFYTTKSQGTGLGLAVVNTVAKSHKGFVHCENVHSENNDSQHDILGAAFSISVPVTPLMNMPAANLNMVEASVPANEAFNQGVSA</sequence>
<dbReference type="InterPro" id="IPR005467">
    <property type="entry name" value="His_kinase_dom"/>
</dbReference>
<evidence type="ECO:0000256" key="2">
    <source>
        <dbReference type="ARBA" id="ARBA00012438"/>
    </source>
</evidence>
<dbReference type="PANTHER" id="PTHR43065:SF29">
    <property type="entry name" value="SENSOR PROTEIN KINASE FLES"/>
    <property type="match status" value="1"/>
</dbReference>
<dbReference type="Gene3D" id="1.10.287.130">
    <property type="match status" value="1"/>
</dbReference>
<reference evidence="6" key="1">
    <citation type="journal article" date="2019" name="Int. J. Syst. Evol. Microbiol.">
        <title>The Global Catalogue of Microorganisms (GCM) 10K type strain sequencing project: providing services to taxonomists for standard genome sequencing and annotation.</title>
        <authorList>
            <consortium name="The Broad Institute Genomics Platform"/>
            <consortium name="The Broad Institute Genome Sequencing Center for Infectious Disease"/>
            <person name="Wu L."/>
            <person name="Ma J."/>
        </authorList>
    </citation>
    <scope>NUCLEOTIDE SEQUENCE [LARGE SCALE GENOMIC DNA]</scope>
    <source>
        <strain evidence="6">KACC 12507</strain>
    </source>
</reference>
<keyword evidence="6" id="KW-1185">Reference proteome</keyword>
<organism evidence="5 6">
    <name type="scientific">Glaciecola siphonariae</name>
    <dbReference type="NCBI Taxonomy" id="521012"/>
    <lineage>
        <taxon>Bacteria</taxon>
        <taxon>Pseudomonadati</taxon>
        <taxon>Pseudomonadota</taxon>
        <taxon>Gammaproteobacteria</taxon>
        <taxon>Alteromonadales</taxon>
        <taxon>Alteromonadaceae</taxon>
        <taxon>Glaciecola</taxon>
    </lineage>
</organism>
<dbReference type="InterPro" id="IPR003661">
    <property type="entry name" value="HisK_dim/P_dom"/>
</dbReference>
<dbReference type="SUPFAM" id="SSF47384">
    <property type="entry name" value="Homodimeric domain of signal transducing histidine kinase"/>
    <property type="match status" value="1"/>
</dbReference>
<dbReference type="CDD" id="cd00075">
    <property type="entry name" value="HATPase"/>
    <property type="match status" value="1"/>
</dbReference>
<dbReference type="InterPro" id="IPR000014">
    <property type="entry name" value="PAS"/>
</dbReference>
<protein>
    <recommendedName>
        <fullName evidence="2">histidine kinase</fullName>
        <ecNumber evidence="2">2.7.13.3</ecNumber>
    </recommendedName>
</protein>
<dbReference type="InterPro" id="IPR003594">
    <property type="entry name" value="HATPase_dom"/>
</dbReference>
<evidence type="ECO:0000259" key="4">
    <source>
        <dbReference type="PROSITE" id="PS50109"/>
    </source>
</evidence>
<dbReference type="Pfam" id="PF00512">
    <property type="entry name" value="HisKA"/>
    <property type="match status" value="1"/>
</dbReference>
<evidence type="ECO:0000256" key="1">
    <source>
        <dbReference type="ARBA" id="ARBA00000085"/>
    </source>
</evidence>
<keyword evidence="3" id="KW-0597">Phosphoprotein</keyword>
<accession>A0ABV9LUH5</accession>
<dbReference type="EC" id="2.7.13.3" evidence="2"/>
<feature type="domain" description="Histidine kinase" evidence="4">
    <location>
        <begin position="187"/>
        <end position="412"/>
    </location>
</feature>
<dbReference type="PRINTS" id="PR00344">
    <property type="entry name" value="BCTRLSENSOR"/>
</dbReference>
<dbReference type="SUPFAM" id="SSF55874">
    <property type="entry name" value="ATPase domain of HSP90 chaperone/DNA topoisomerase II/histidine kinase"/>
    <property type="match status" value="1"/>
</dbReference>
<dbReference type="InterPro" id="IPR036890">
    <property type="entry name" value="HATPase_C_sf"/>
</dbReference>
<dbReference type="SMART" id="SM00388">
    <property type="entry name" value="HisKA"/>
    <property type="match status" value="1"/>
</dbReference>
<dbReference type="Pfam" id="PF02518">
    <property type="entry name" value="HATPase_c"/>
    <property type="match status" value="1"/>
</dbReference>
<dbReference type="PROSITE" id="PS50109">
    <property type="entry name" value="HIS_KIN"/>
    <property type="match status" value="1"/>
</dbReference>
<dbReference type="SMART" id="SM00091">
    <property type="entry name" value="PAS"/>
    <property type="match status" value="1"/>
</dbReference>
<dbReference type="Gene3D" id="3.30.565.10">
    <property type="entry name" value="Histidine kinase-like ATPase, C-terminal domain"/>
    <property type="match status" value="1"/>
</dbReference>
<comment type="caution">
    <text evidence="5">The sequence shown here is derived from an EMBL/GenBank/DDBJ whole genome shotgun (WGS) entry which is preliminary data.</text>
</comment>
<dbReference type="Proteomes" id="UP001595897">
    <property type="component" value="Unassembled WGS sequence"/>
</dbReference>
<dbReference type="CDD" id="cd00082">
    <property type="entry name" value="HisKA"/>
    <property type="match status" value="1"/>
</dbReference>
<evidence type="ECO:0000256" key="3">
    <source>
        <dbReference type="ARBA" id="ARBA00022553"/>
    </source>
</evidence>
<dbReference type="InterPro" id="IPR036097">
    <property type="entry name" value="HisK_dim/P_sf"/>
</dbReference>
<evidence type="ECO:0000313" key="6">
    <source>
        <dbReference type="Proteomes" id="UP001595897"/>
    </source>
</evidence>
<dbReference type="RefSeq" id="WP_382406911.1">
    <property type="nucleotide sequence ID" value="NZ_JBHSGU010000002.1"/>
</dbReference>
<comment type="catalytic activity">
    <reaction evidence="1">
        <text>ATP + protein L-histidine = ADP + protein N-phospho-L-histidine.</text>
        <dbReference type="EC" id="2.7.13.3"/>
    </reaction>
</comment>
<dbReference type="SMART" id="SM00387">
    <property type="entry name" value="HATPase_c"/>
    <property type="match status" value="1"/>
</dbReference>
<dbReference type="EMBL" id="JBHSGU010000002">
    <property type="protein sequence ID" value="MFC4699930.1"/>
    <property type="molecule type" value="Genomic_DNA"/>
</dbReference>
<evidence type="ECO:0000313" key="5">
    <source>
        <dbReference type="EMBL" id="MFC4699930.1"/>
    </source>
</evidence>
<dbReference type="GO" id="GO:0016301">
    <property type="term" value="F:kinase activity"/>
    <property type="evidence" value="ECO:0007669"/>
    <property type="project" value="UniProtKB-KW"/>
</dbReference>
<keyword evidence="5" id="KW-0418">Kinase</keyword>
<proteinExistence type="predicted"/>
<dbReference type="InterPro" id="IPR004358">
    <property type="entry name" value="Sig_transdc_His_kin-like_C"/>
</dbReference>
<dbReference type="PANTHER" id="PTHR43065">
    <property type="entry name" value="SENSOR HISTIDINE KINASE"/>
    <property type="match status" value="1"/>
</dbReference>
<keyword evidence="5" id="KW-0808">Transferase</keyword>
<name>A0ABV9LUH5_9ALTE</name>
<gene>
    <name evidence="5" type="ORF">ACFO4O_07175</name>
</gene>